<accession>A0ABU1BK77</accession>
<organism evidence="1 2">
    <name type="scientific">Keguizhuia sedimenti</name>
    <dbReference type="NCBI Taxonomy" id="3064264"/>
    <lineage>
        <taxon>Bacteria</taxon>
        <taxon>Pseudomonadati</taxon>
        <taxon>Pseudomonadota</taxon>
        <taxon>Betaproteobacteria</taxon>
        <taxon>Burkholderiales</taxon>
        <taxon>Oxalobacteraceae</taxon>
        <taxon>Keguizhuia</taxon>
    </lineage>
</organism>
<protein>
    <submittedName>
        <fullName evidence="1">Uncharacterized protein</fullName>
    </submittedName>
</protein>
<gene>
    <name evidence="1" type="ORF">Q8A64_03100</name>
</gene>
<reference evidence="1 2" key="1">
    <citation type="submission" date="2023-08" db="EMBL/GenBank/DDBJ databases">
        <title>Oxalobacteraceae gen .nov., isolated from river sludge outside the plant.</title>
        <authorList>
            <person name="Zhao S.Y."/>
        </authorList>
    </citation>
    <scope>NUCLEOTIDE SEQUENCE [LARGE SCALE GENOMIC DNA]</scope>
    <source>
        <strain evidence="1 2">R-40</strain>
    </source>
</reference>
<comment type="caution">
    <text evidence="1">The sequence shown here is derived from an EMBL/GenBank/DDBJ whole genome shotgun (WGS) entry which is preliminary data.</text>
</comment>
<proteinExistence type="predicted"/>
<dbReference type="EMBL" id="JAUYVH010000001">
    <property type="protein sequence ID" value="MDQ9169393.1"/>
    <property type="molecule type" value="Genomic_DNA"/>
</dbReference>
<dbReference type="RefSeq" id="WP_338435279.1">
    <property type="nucleotide sequence ID" value="NZ_JAUYVH010000001.1"/>
</dbReference>
<name>A0ABU1BK77_9BURK</name>
<dbReference type="Proteomes" id="UP001225596">
    <property type="component" value="Unassembled WGS sequence"/>
</dbReference>
<evidence type="ECO:0000313" key="2">
    <source>
        <dbReference type="Proteomes" id="UP001225596"/>
    </source>
</evidence>
<sequence length="56" mass="6270">MKDSNRMPGGFAPSADLERAMALDHIGLVKRVCTYAIHIRHLVLTSFVMDLPFAQK</sequence>
<keyword evidence="2" id="KW-1185">Reference proteome</keyword>
<evidence type="ECO:0000313" key="1">
    <source>
        <dbReference type="EMBL" id="MDQ9169393.1"/>
    </source>
</evidence>